<accession>R8BJE6</accession>
<feature type="compositionally biased region" description="Basic and acidic residues" evidence="10">
    <location>
        <begin position="772"/>
        <end position="783"/>
    </location>
</feature>
<dbReference type="GO" id="GO:0008380">
    <property type="term" value="P:RNA splicing"/>
    <property type="evidence" value="ECO:0007669"/>
    <property type="project" value="UniProtKB-KW"/>
</dbReference>
<dbReference type="InterPro" id="IPR000504">
    <property type="entry name" value="RRM_dom"/>
</dbReference>
<dbReference type="eggNOG" id="KOG0128">
    <property type="taxonomic scope" value="Eukaryota"/>
</dbReference>
<dbReference type="OrthoDB" id="360390at2759"/>
<dbReference type="EMBL" id="KB933149">
    <property type="protein sequence ID" value="EON99441.1"/>
    <property type="molecule type" value="Genomic_DNA"/>
</dbReference>
<evidence type="ECO:0000256" key="5">
    <source>
        <dbReference type="ARBA" id="ARBA00023187"/>
    </source>
</evidence>
<keyword evidence="6" id="KW-0539">Nucleus</keyword>
<feature type="region of interest" description="Disordered" evidence="10">
    <location>
        <begin position="762"/>
        <end position="816"/>
    </location>
</feature>
<dbReference type="AlphaFoldDB" id="R8BJE6"/>
<dbReference type="InterPro" id="IPR012677">
    <property type="entry name" value="Nucleotide-bd_a/b_plait_sf"/>
</dbReference>
<feature type="compositionally biased region" description="Basic and acidic residues" evidence="10">
    <location>
        <begin position="581"/>
        <end position="595"/>
    </location>
</feature>
<keyword evidence="4 9" id="KW-0694">RNA-binding</keyword>
<dbReference type="Proteomes" id="UP000014074">
    <property type="component" value="Unassembled WGS sequence"/>
</dbReference>
<sequence>MPNQQPPVGEDAWVAVAESRRPTDLLSRIENIELFKQAVSAEPGSLKIWVAYCDYFWSLYAGCQPHSDAGWSREEQAEAGQLFTLDAALSLWQTAYEATRYRLNDSHELWNRWISLEMELLARTRTPEGVKRITHLFRNRLQTPHKTWDETSQMFSTFLSEYNRAAWESTMQEITSLSKEAKKIYESRDPFELKLDVAAREGKEDDYKAVMRDYLDWETKQNMKEKKHKERAIEICVGLFSRALTGVFSRDESAWTDYIVWLSTQHSFFAGQLRSMEILQALPRQLDVLQRAVQHCPWSGDLWARYILSAEEAGLAFHDIERIKHAATDSAELDRDDLTGVIEMYAAWCGYLKRRAMDPNATDEDSDVADLGLVAALEDVQIWGKRIYGDAYKGDPNFRLERILIQYLTEKKGAIDEAREHWQELATKDLYGDSYNFWLTYYMWELSVFLSQKGKALSPTPGPGPRTLKVPSMATDVLQKAISKKTLDWPERVMEIYLQHCNDYETPETLHRAFDTVYRTRKGIAKRREREAVDAAAAYSAQYAQYQEQAQQAATQETGPESPSGSKRKRELTPGAASDTASKRVKNESEAELVKDTATTNEHQQEPQKRDREHTSIIVTSLPAEATQTKIKQYFREYGHIKNFIHKVEEDGNSAVAVIEFDTFEEAQSALLRDGKYFDQQQITVKLATGLTLFVTNFPPRADDAFIQELFKDCGEILSIRWPSLKYNTHRRFCYVTFRDAEGATKATKFDDTKVEGRYTLEVKHSNPGQKKQREPPKTERKPAVHGPPASTAPASKVALMAPPPTIKRPVLGKGQAKRGLGFAGAISKETKVHENGSNALTNGTSTAPAGGGKKSNDDFRSMLLNKNSTQTEQQQQQQQNGLDTGAAKA</sequence>
<reference evidence="13" key="1">
    <citation type="journal article" date="2013" name="Genome Announc.">
        <title>Draft genome sequence of the ascomycete Phaeoacremonium aleophilum strain UCR-PA7, a causal agent of the esca disease complex in grapevines.</title>
        <authorList>
            <person name="Blanco-Ulate B."/>
            <person name="Rolshausen P."/>
            <person name="Cantu D."/>
        </authorList>
    </citation>
    <scope>NUCLEOTIDE SEQUENCE [LARGE SCALE GENOMIC DNA]</scope>
    <source>
        <strain evidence="13">UCR-PA7</strain>
    </source>
</reference>
<dbReference type="GeneID" id="19325536"/>
<dbReference type="Gene3D" id="3.30.70.330">
    <property type="match status" value="2"/>
</dbReference>
<dbReference type="PROSITE" id="PS50102">
    <property type="entry name" value="RRM"/>
    <property type="match status" value="2"/>
</dbReference>
<evidence type="ECO:0000256" key="3">
    <source>
        <dbReference type="ARBA" id="ARBA00022737"/>
    </source>
</evidence>
<dbReference type="GO" id="GO:0003729">
    <property type="term" value="F:mRNA binding"/>
    <property type="evidence" value="ECO:0007669"/>
    <property type="project" value="TreeGrafter"/>
</dbReference>
<dbReference type="RefSeq" id="XP_007915764.1">
    <property type="nucleotide sequence ID" value="XM_007917573.1"/>
</dbReference>
<dbReference type="KEGG" id="tmn:UCRPA7_5022"/>
<keyword evidence="3" id="KW-0677">Repeat</keyword>
<feature type="region of interest" description="Disordered" evidence="10">
    <location>
        <begin position="548"/>
        <end position="617"/>
    </location>
</feature>
<dbReference type="GO" id="GO:0005688">
    <property type="term" value="C:U6 snRNP"/>
    <property type="evidence" value="ECO:0007669"/>
    <property type="project" value="UniProtKB-ARBA"/>
</dbReference>
<proteinExistence type="predicted"/>
<keyword evidence="5" id="KW-0508">mRNA splicing</keyword>
<dbReference type="SMART" id="SM00386">
    <property type="entry name" value="HAT"/>
    <property type="match status" value="5"/>
</dbReference>
<comment type="subcellular location">
    <subcellularLocation>
        <location evidence="1">Nucleus</location>
    </subcellularLocation>
</comment>
<evidence type="ECO:0000259" key="11">
    <source>
        <dbReference type="PROSITE" id="PS50102"/>
    </source>
</evidence>
<evidence type="ECO:0000313" key="13">
    <source>
        <dbReference type="Proteomes" id="UP000014074"/>
    </source>
</evidence>
<evidence type="ECO:0000256" key="1">
    <source>
        <dbReference type="ARBA" id="ARBA00004123"/>
    </source>
</evidence>
<evidence type="ECO:0000256" key="2">
    <source>
        <dbReference type="ARBA" id="ARBA00022664"/>
    </source>
</evidence>
<dbReference type="HOGENOM" id="CLU_003925_2_0_1"/>
<evidence type="ECO:0000256" key="4">
    <source>
        <dbReference type="ARBA" id="ARBA00022884"/>
    </source>
</evidence>
<dbReference type="Gene3D" id="1.25.40.10">
    <property type="entry name" value="Tetratricopeptide repeat domain"/>
    <property type="match status" value="2"/>
</dbReference>
<evidence type="ECO:0000256" key="7">
    <source>
        <dbReference type="ARBA" id="ARBA00093374"/>
    </source>
</evidence>
<gene>
    <name evidence="12" type="ORF">UCRPA7_5022</name>
</gene>
<comment type="function">
    <text evidence="7">Functions as a recycling factor of the spliceosome, a machinery that forms on each precursor-messenger RNA (pre-mRNA) and catalyzes the removal of introns. Chaperones the re-annealing of U4 and U6 snRNAs (small nuclear RNAs) released from previous rounds of splicing, an initial step in reforming the U4/U6-U5 tri-snRNP (small nuclear ribonucleoprotein) that can reassemble into another spliceosome complex; this step involves binding U6 and facilitating the unwinding of the U6 internal stem loop, followed by base-pairing of U6 to U4.</text>
</comment>
<dbReference type="InterPro" id="IPR011990">
    <property type="entry name" value="TPR-like_helical_dom_sf"/>
</dbReference>
<evidence type="ECO:0000256" key="10">
    <source>
        <dbReference type="SAM" id="MobiDB-lite"/>
    </source>
</evidence>
<dbReference type="FunFam" id="3.30.70.330:FF:000365">
    <property type="entry name" value="U4/U6 snRNA-associated-splicing factor PRP24"/>
    <property type="match status" value="1"/>
</dbReference>
<feature type="compositionally biased region" description="Polar residues" evidence="10">
    <location>
        <begin position="836"/>
        <end position="848"/>
    </location>
</feature>
<dbReference type="InterPro" id="IPR035979">
    <property type="entry name" value="RBD_domain_sf"/>
</dbReference>
<evidence type="ECO:0000256" key="8">
    <source>
        <dbReference type="ARBA" id="ARBA00093627"/>
    </source>
</evidence>
<feature type="domain" description="RRM" evidence="11">
    <location>
        <begin position="615"/>
        <end position="690"/>
    </location>
</feature>
<dbReference type="InterPro" id="IPR050374">
    <property type="entry name" value="RRT5_SRSF_SR"/>
</dbReference>
<feature type="region of interest" description="Disordered" evidence="10">
    <location>
        <begin position="828"/>
        <end position="890"/>
    </location>
</feature>
<protein>
    <recommendedName>
        <fullName evidence="8">U4/U6 snRNA-associated-splicing factor PRP24</fullName>
    </recommendedName>
</protein>
<evidence type="ECO:0000313" key="12">
    <source>
        <dbReference type="EMBL" id="EON99441.1"/>
    </source>
</evidence>
<dbReference type="CDD" id="cd12296">
    <property type="entry name" value="RRM1_Prp24"/>
    <property type="match status" value="1"/>
</dbReference>
<evidence type="ECO:0000256" key="6">
    <source>
        <dbReference type="ARBA" id="ARBA00023242"/>
    </source>
</evidence>
<dbReference type="SUPFAM" id="SSF54928">
    <property type="entry name" value="RNA-binding domain, RBD"/>
    <property type="match status" value="2"/>
</dbReference>
<dbReference type="GO" id="GO:0006397">
    <property type="term" value="P:mRNA processing"/>
    <property type="evidence" value="ECO:0007669"/>
    <property type="project" value="UniProtKB-KW"/>
</dbReference>
<organism evidence="12 13">
    <name type="scientific">Phaeoacremonium minimum (strain UCR-PA7)</name>
    <name type="common">Esca disease fungus</name>
    <name type="synonym">Togninia minima</name>
    <dbReference type="NCBI Taxonomy" id="1286976"/>
    <lineage>
        <taxon>Eukaryota</taxon>
        <taxon>Fungi</taxon>
        <taxon>Dikarya</taxon>
        <taxon>Ascomycota</taxon>
        <taxon>Pezizomycotina</taxon>
        <taxon>Sordariomycetes</taxon>
        <taxon>Sordariomycetidae</taxon>
        <taxon>Togniniales</taxon>
        <taxon>Togniniaceae</taxon>
        <taxon>Phaeoacremonium</taxon>
    </lineage>
</organism>
<dbReference type="PANTHER" id="PTHR23003">
    <property type="entry name" value="RNA RECOGNITION MOTIF RRM DOMAIN CONTAINING PROTEIN"/>
    <property type="match status" value="1"/>
</dbReference>
<feature type="compositionally biased region" description="Basic and acidic residues" evidence="10">
    <location>
        <begin position="603"/>
        <end position="615"/>
    </location>
</feature>
<evidence type="ECO:0000256" key="9">
    <source>
        <dbReference type="PROSITE-ProRule" id="PRU00176"/>
    </source>
</evidence>
<name>R8BJE6_PHAM7</name>
<dbReference type="Pfam" id="PF00076">
    <property type="entry name" value="RRM_1"/>
    <property type="match status" value="2"/>
</dbReference>
<dbReference type="GO" id="GO:0005737">
    <property type="term" value="C:cytoplasm"/>
    <property type="evidence" value="ECO:0007669"/>
    <property type="project" value="TreeGrafter"/>
</dbReference>
<dbReference type="InterPro" id="IPR003107">
    <property type="entry name" value="HAT"/>
</dbReference>
<dbReference type="InterPro" id="IPR034397">
    <property type="entry name" value="Prp24_RRM1"/>
</dbReference>
<keyword evidence="2" id="KW-0507">mRNA processing</keyword>
<dbReference type="SMART" id="SM00360">
    <property type="entry name" value="RRM"/>
    <property type="match status" value="2"/>
</dbReference>
<feature type="domain" description="RRM" evidence="11">
    <location>
        <begin position="691"/>
        <end position="768"/>
    </location>
</feature>
<keyword evidence="13" id="KW-1185">Reference proteome</keyword>
<dbReference type="SUPFAM" id="SSF48452">
    <property type="entry name" value="TPR-like"/>
    <property type="match status" value="1"/>
</dbReference>